<comment type="caution">
    <text evidence="1">The sequence shown here is derived from an EMBL/GenBank/DDBJ whole genome shotgun (WGS) entry which is preliminary data.</text>
</comment>
<gene>
    <name evidence="1" type="ORF">EYF80_021119</name>
</gene>
<organism evidence="1 2">
    <name type="scientific">Liparis tanakae</name>
    <name type="common">Tanaka's snailfish</name>
    <dbReference type="NCBI Taxonomy" id="230148"/>
    <lineage>
        <taxon>Eukaryota</taxon>
        <taxon>Metazoa</taxon>
        <taxon>Chordata</taxon>
        <taxon>Craniata</taxon>
        <taxon>Vertebrata</taxon>
        <taxon>Euteleostomi</taxon>
        <taxon>Actinopterygii</taxon>
        <taxon>Neopterygii</taxon>
        <taxon>Teleostei</taxon>
        <taxon>Neoteleostei</taxon>
        <taxon>Acanthomorphata</taxon>
        <taxon>Eupercaria</taxon>
        <taxon>Perciformes</taxon>
        <taxon>Cottioidei</taxon>
        <taxon>Cottales</taxon>
        <taxon>Liparidae</taxon>
        <taxon>Liparis</taxon>
    </lineage>
</organism>
<protein>
    <submittedName>
        <fullName evidence="1">Uncharacterized protein</fullName>
    </submittedName>
</protein>
<sequence>MPATKRLCFSSSGLNLTQYGTFLLVKREIHWPVEEGTMKVTLVWSIYRAQVDTHILWDVKRDPGEERALTGYLRNRPV</sequence>
<proteinExistence type="predicted"/>
<dbReference type="EMBL" id="SRLO01000187">
    <property type="protein sequence ID" value="TNN68605.1"/>
    <property type="molecule type" value="Genomic_DNA"/>
</dbReference>
<dbReference type="Proteomes" id="UP000314294">
    <property type="component" value="Unassembled WGS sequence"/>
</dbReference>
<evidence type="ECO:0000313" key="1">
    <source>
        <dbReference type="EMBL" id="TNN68605.1"/>
    </source>
</evidence>
<accession>A0A4Z2HTF9</accession>
<evidence type="ECO:0000313" key="2">
    <source>
        <dbReference type="Proteomes" id="UP000314294"/>
    </source>
</evidence>
<name>A0A4Z2HTF9_9TELE</name>
<keyword evidence="2" id="KW-1185">Reference proteome</keyword>
<reference evidence="1 2" key="1">
    <citation type="submission" date="2019-03" db="EMBL/GenBank/DDBJ databases">
        <title>First draft genome of Liparis tanakae, snailfish: a comprehensive survey of snailfish specific genes.</title>
        <authorList>
            <person name="Kim W."/>
            <person name="Song I."/>
            <person name="Jeong J.-H."/>
            <person name="Kim D."/>
            <person name="Kim S."/>
            <person name="Ryu S."/>
            <person name="Song J.Y."/>
            <person name="Lee S.K."/>
        </authorList>
    </citation>
    <scope>NUCLEOTIDE SEQUENCE [LARGE SCALE GENOMIC DNA]</scope>
    <source>
        <tissue evidence="1">Muscle</tissue>
    </source>
</reference>
<dbReference type="AlphaFoldDB" id="A0A4Z2HTF9"/>